<organism evidence="1 2">
    <name type="scientific">Racocetra persica</name>
    <dbReference type="NCBI Taxonomy" id="160502"/>
    <lineage>
        <taxon>Eukaryota</taxon>
        <taxon>Fungi</taxon>
        <taxon>Fungi incertae sedis</taxon>
        <taxon>Mucoromycota</taxon>
        <taxon>Glomeromycotina</taxon>
        <taxon>Glomeromycetes</taxon>
        <taxon>Diversisporales</taxon>
        <taxon>Gigasporaceae</taxon>
        <taxon>Racocetra</taxon>
    </lineage>
</organism>
<gene>
    <name evidence="1" type="ORF">RPERSI_LOCUS4377</name>
</gene>
<sequence>QFWVNLCKAGFLNPQDDNCAFKSLEEEYLLNEQLKNFSNLACERRIKLINKTFKAAAAMDKKNMTKKELLAIINSLLNSINTSDRPSYRRLPQKTNTELLEILQSIRDLHNNQNELENEIESEN</sequence>
<dbReference type="Proteomes" id="UP000789920">
    <property type="component" value="Unassembled WGS sequence"/>
</dbReference>
<accession>A0ACA9M2B1</accession>
<evidence type="ECO:0000313" key="2">
    <source>
        <dbReference type="Proteomes" id="UP000789920"/>
    </source>
</evidence>
<proteinExistence type="predicted"/>
<dbReference type="EMBL" id="CAJVQC010006001">
    <property type="protein sequence ID" value="CAG8561337.1"/>
    <property type="molecule type" value="Genomic_DNA"/>
</dbReference>
<reference evidence="1" key="1">
    <citation type="submission" date="2021-06" db="EMBL/GenBank/DDBJ databases">
        <authorList>
            <person name="Kallberg Y."/>
            <person name="Tangrot J."/>
            <person name="Rosling A."/>
        </authorList>
    </citation>
    <scope>NUCLEOTIDE SEQUENCE</scope>
    <source>
        <strain evidence="1">MA461A</strain>
    </source>
</reference>
<protein>
    <submittedName>
        <fullName evidence="1">35376_t:CDS:1</fullName>
    </submittedName>
</protein>
<comment type="caution">
    <text evidence="1">The sequence shown here is derived from an EMBL/GenBank/DDBJ whole genome shotgun (WGS) entry which is preliminary data.</text>
</comment>
<keyword evidence="2" id="KW-1185">Reference proteome</keyword>
<name>A0ACA9M2B1_9GLOM</name>
<feature type="non-terminal residue" evidence="1">
    <location>
        <position position="1"/>
    </location>
</feature>
<evidence type="ECO:0000313" key="1">
    <source>
        <dbReference type="EMBL" id="CAG8561337.1"/>
    </source>
</evidence>